<dbReference type="InterPro" id="IPR052905">
    <property type="entry name" value="LD-transpeptidase_YkuD-like"/>
</dbReference>
<comment type="pathway">
    <text evidence="1 7">Cell wall biogenesis; peptidoglycan biosynthesis.</text>
</comment>
<evidence type="ECO:0000256" key="3">
    <source>
        <dbReference type="ARBA" id="ARBA00022679"/>
    </source>
</evidence>
<evidence type="ECO:0000313" key="9">
    <source>
        <dbReference type="EMBL" id="KAA9345936.1"/>
    </source>
</evidence>
<dbReference type="InterPro" id="IPR036365">
    <property type="entry name" value="PGBD-like_sf"/>
</dbReference>
<evidence type="ECO:0000256" key="7">
    <source>
        <dbReference type="PROSITE-ProRule" id="PRU01373"/>
    </source>
</evidence>
<dbReference type="SUPFAM" id="SSF141523">
    <property type="entry name" value="L,D-transpeptidase catalytic domain-like"/>
    <property type="match status" value="1"/>
</dbReference>
<dbReference type="Pfam" id="PF20142">
    <property type="entry name" value="Scaffold"/>
    <property type="match status" value="1"/>
</dbReference>
<comment type="caution">
    <text evidence="9">The sequence shown here is derived from an EMBL/GenBank/DDBJ whole genome shotgun (WGS) entry which is preliminary data.</text>
</comment>
<feature type="active site" description="Proton donor/acceptor" evidence="7">
    <location>
        <position position="476"/>
    </location>
</feature>
<dbReference type="EMBL" id="VTWT01000001">
    <property type="protein sequence ID" value="KAA9345936.1"/>
    <property type="molecule type" value="Genomic_DNA"/>
</dbReference>
<organism evidence="9 10">
    <name type="scientific">Adhaeribacter soli</name>
    <dbReference type="NCBI Taxonomy" id="2607655"/>
    <lineage>
        <taxon>Bacteria</taxon>
        <taxon>Pseudomonadati</taxon>
        <taxon>Bacteroidota</taxon>
        <taxon>Cytophagia</taxon>
        <taxon>Cytophagales</taxon>
        <taxon>Hymenobacteraceae</taxon>
        <taxon>Adhaeribacter</taxon>
    </lineage>
</organism>
<dbReference type="InterPro" id="IPR002477">
    <property type="entry name" value="Peptidoglycan-bd-like"/>
</dbReference>
<evidence type="ECO:0000256" key="5">
    <source>
        <dbReference type="ARBA" id="ARBA00022984"/>
    </source>
</evidence>
<dbReference type="PANTHER" id="PTHR41533:SF2">
    <property type="entry name" value="BLR7131 PROTEIN"/>
    <property type="match status" value="1"/>
</dbReference>
<dbReference type="GO" id="GO:0008360">
    <property type="term" value="P:regulation of cell shape"/>
    <property type="evidence" value="ECO:0007669"/>
    <property type="project" value="UniProtKB-UniRule"/>
</dbReference>
<evidence type="ECO:0000313" key="10">
    <source>
        <dbReference type="Proteomes" id="UP000326570"/>
    </source>
</evidence>
<dbReference type="Pfam" id="PF01471">
    <property type="entry name" value="PG_binding_1"/>
    <property type="match status" value="1"/>
</dbReference>
<keyword evidence="4 7" id="KW-0133">Cell shape</keyword>
<dbReference type="PANTHER" id="PTHR41533">
    <property type="entry name" value="L,D-TRANSPEPTIDASE HI_1667-RELATED"/>
    <property type="match status" value="1"/>
</dbReference>
<name>A0A5N1J4U7_9BACT</name>
<accession>A0A5N1J4U7</accession>
<dbReference type="InterPro" id="IPR005490">
    <property type="entry name" value="LD_TPept_cat_dom"/>
</dbReference>
<feature type="active site" description="Nucleophile" evidence="7">
    <location>
        <position position="495"/>
    </location>
</feature>
<evidence type="ECO:0000256" key="4">
    <source>
        <dbReference type="ARBA" id="ARBA00022960"/>
    </source>
</evidence>
<proteinExistence type="inferred from homology"/>
<feature type="domain" description="L,D-TPase catalytic" evidence="8">
    <location>
        <begin position="341"/>
        <end position="521"/>
    </location>
</feature>
<evidence type="ECO:0000256" key="1">
    <source>
        <dbReference type="ARBA" id="ARBA00004752"/>
    </source>
</evidence>
<keyword evidence="5 7" id="KW-0573">Peptidoglycan synthesis</keyword>
<keyword evidence="3" id="KW-0808">Transferase</keyword>
<evidence type="ECO:0000256" key="2">
    <source>
        <dbReference type="ARBA" id="ARBA00005992"/>
    </source>
</evidence>
<dbReference type="Proteomes" id="UP000326570">
    <property type="component" value="Unassembled WGS sequence"/>
</dbReference>
<keyword evidence="10" id="KW-1185">Reference proteome</keyword>
<sequence length="574" mass="66894">MQSCFPNMSYAFRLKFLFILPFLLVLFVSCGQQSNKNEENNEKASTSDSRSAKGKVVVMDSVFIISYVRSVPEFKEHEKLVRLFYRDRGFKLAWFKNGELVPQANKFKEVISKADQEGLNPDNYKLKNFDQMYKAYVETKDEATQTKLQQELDIALTASYFHYGTDFYKGMVNPRKVSSIDWKVKKNKIKLNKALQTILKERESKYPYYEFAPLHPEYDRLRTALKKYRDLQQFGEWPKVEEVKKLKPNDVSPQVAVLRKRLLMEYEPQKAKTLNGQNDTLYDANLEVLVKKFQELNGLKADGVIGPATVKLLNIPLDDRIDQLIINMERWRWIPKKFEDKYIFVNIPRYTMHVIENGKEVLTMKVIVGKSMHSTPVFSDKLEYVVFSPYWNVPNSIVENEIKPNMLKNPNFLASQNMEIVSGQGKNVKQVSPSSIDWNSVTAKNFKLLIRQKPGPKNALGPVKFLFPNEYNVYLHGTPFENLFNQDQRGFSHGCIRLEDPASLAEYLLKDRPEWDPEAIQQAMATGEEQWVTLKAKVPVYIVYFTSWVDNTGNVHFYQDLYNHDEDLKKEYFG</sequence>
<dbReference type="PROSITE" id="PS52029">
    <property type="entry name" value="LD_TPASE"/>
    <property type="match status" value="1"/>
</dbReference>
<dbReference type="UniPathway" id="UPA00219"/>
<dbReference type="InterPro" id="IPR038063">
    <property type="entry name" value="Transpep_catalytic_dom"/>
</dbReference>
<dbReference type="Gene3D" id="2.40.440.10">
    <property type="entry name" value="L,D-transpeptidase catalytic domain-like"/>
    <property type="match status" value="1"/>
</dbReference>
<dbReference type="GO" id="GO:0016740">
    <property type="term" value="F:transferase activity"/>
    <property type="evidence" value="ECO:0007669"/>
    <property type="project" value="UniProtKB-KW"/>
</dbReference>
<dbReference type="InterPro" id="IPR036366">
    <property type="entry name" value="PGBDSf"/>
</dbReference>
<dbReference type="GO" id="GO:0071555">
    <property type="term" value="P:cell wall organization"/>
    <property type="evidence" value="ECO:0007669"/>
    <property type="project" value="UniProtKB-UniRule"/>
</dbReference>
<dbReference type="Gene3D" id="1.10.101.10">
    <property type="entry name" value="PGBD-like superfamily/PGBD"/>
    <property type="match status" value="1"/>
</dbReference>
<keyword evidence="6 7" id="KW-0961">Cell wall biogenesis/degradation</keyword>
<dbReference type="Pfam" id="PF03734">
    <property type="entry name" value="YkuD"/>
    <property type="match status" value="1"/>
</dbReference>
<dbReference type="InterPro" id="IPR045380">
    <property type="entry name" value="LD_TPept_scaffold_dom"/>
</dbReference>
<protein>
    <submittedName>
        <fullName evidence="9">L,D-transpeptidase family protein</fullName>
    </submittedName>
</protein>
<evidence type="ECO:0000259" key="8">
    <source>
        <dbReference type="PROSITE" id="PS52029"/>
    </source>
</evidence>
<reference evidence="9 10" key="1">
    <citation type="submission" date="2019-09" db="EMBL/GenBank/DDBJ databases">
        <title>Genome sequence of Adhaeribacter sp. M2.</title>
        <authorList>
            <person name="Srinivasan S."/>
        </authorList>
    </citation>
    <scope>NUCLEOTIDE SEQUENCE [LARGE SCALE GENOMIC DNA]</scope>
    <source>
        <strain evidence="9 10">M2</strain>
    </source>
</reference>
<evidence type="ECO:0000256" key="6">
    <source>
        <dbReference type="ARBA" id="ARBA00023316"/>
    </source>
</evidence>
<dbReference type="GO" id="GO:0004180">
    <property type="term" value="F:carboxypeptidase activity"/>
    <property type="evidence" value="ECO:0007669"/>
    <property type="project" value="UniProtKB-ARBA"/>
</dbReference>
<gene>
    <name evidence="9" type="ORF">F0P94_02305</name>
</gene>
<comment type="similarity">
    <text evidence="2">Belongs to the YkuD family.</text>
</comment>
<dbReference type="SUPFAM" id="SSF47090">
    <property type="entry name" value="PGBD-like"/>
    <property type="match status" value="1"/>
</dbReference>
<dbReference type="AlphaFoldDB" id="A0A5N1J4U7"/>
<dbReference type="GO" id="GO:0009252">
    <property type="term" value="P:peptidoglycan biosynthetic process"/>
    <property type="evidence" value="ECO:0007669"/>
    <property type="project" value="UniProtKB-UniPathway"/>
</dbReference>
<dbReference type="CDD" id="cd16913">
    <property type="entry name" value="YkuD_like"/>
    <property type="match status" value="1"/>
</dbReference>